<proteinExistence type="predicted"/>
<dbReference type="SMART" id="SM00773">
    <property type="entry name" value="WGR"/>
    <property type="match status" value="1"/>
</dbReference>
<protein>
    <submittedName>
        <fullName evidence="3">Putative DNA-binding WGR domain protein</fullName>
    </submittedName>
</protein>
<comment type="caution">
    <text evidence="3">The sequence shown here is derived from an EMBL/GenBank/DDBJ whole genome shotgun (WGS) entry which is preliminary data.</text>
</comment>
<dbReference type="InterPro" id="IPR049809">
    <property type="entry name" value="YehF/YfeS-like_WGR"/>
</dbReference>
<name>A0A7Z0E125_RHILE</name>
<keyword evidence="3" id="KW-0238">DNA-binding</keyword>
<evidence type="ECO:0000313" key="3">
    <source>
        <dbReference type="EMBL" id="NYJ13083.1"/>
    </source>
</evidence>
<dbReference type="Pfam" id="PF05406">
    <property type="entry name" value="WGR"/>
    <property type="match status" value="1"/>
</dbReference>
<dbReference type="GO" id="GO:0003677">
    <property type="term" value="F:DNA binding"/>
    <property type="evidence" value="ECO:0007669"/>
    <property type="project" value="UniProtKB-KW"/>
</dbReference>
<evidence type="ECO:0000313" key="4">
    <source>
        <dbReference type="Proteomes" id="UP000535276"/>
    </source>
</evidence>
<feature type="compositionally biased region" description="Basic residues" evidence="1">
    <location>
        <begin position="249"/>
        <end position="260"/>
    </location>
</feature>
<feature type="domain" description="WGR" evidence="2">
    <location>
        <begin position="134"/>
        <end position="234"/>
    </location>
</feature>
<dbReference type="EMBL" id="JACBZV010000007">
    <property type="protein sequence ID" value="NYJ13083.1"/>
    <property type="molecule type" value="Genomic_DNA"/>
</dbReference>
<dbReference type="Gene3D" id="2.20.140.10">
    <property type="entry name" value="WGR domain"/>
    <property type="match status" value="1"/>
</dbReference>
<feature type="region of interest" description="Disordered" evidence="1">
    <location>
        <begin position="1"/>
        <end position="21"/>
    </location>
</feature>
<gene>
    <name evidence="3" type="ORF">GGI64_004164</name>
</gene>
<dbReference type="CDD" id="cd07996">
    <property type="entry name" value="WGR_MMR_like"/>
    <property type="match status" value="1"/>
</dbReference>
<dbReference type="PROSITE" id="PS51977">
    <property type="entry name" value="WGR"/>
    <property type="match status" value="1"/>
</dbReference>
<feature type="region of interest" description="Disordered" evidence="1">
    <location>
        <begin position="245"/>
        <end position="264"/>
    </location>
</feature>
<evidence type="ECO:0000256" key="1">
    <source>
        <dbReference type="SAM" id="MobiDB-lite"/>
    </source>
</evidence>
<dbReference type="AlphaFoldDB" id="A0A7Z0E125"/>
<dbReference type="InterPro" id="IPR036930">
    <property type="entry name" value="WGR_dom_sf"/>
</dbReference>
<evidence type="ECO:0000259" key="2">
    <source>
        <dbReference type="PROSITE" id="PS51977"/>
    </source>
</evidence>
<dbReference type="InterPro" id="IPR008893">
    <property type="entry name" value="WGR_domain"/>
</dbReference>
<organism evidence="3 4">
    <name type="scientific">Rhizobium leguminosarum</name>
    <dbReference type="NCBI Taxonomy" id="384"/>
    <lineage>
        <taxon>Bacteria</taxon>
        <taxon>Pseudomonadati</taxon>
        <taxon>Pseudomonadota</taxon>
        <taxon>Alphaproteobacteria</taxon>
        <taxon>Hyphomicrobiales</taxon>
        <taxon>Rhizobiaceae</taxon>
        <taxon>Rhizobium/Agrobacterium group</taxon>
        <taxon>Rhizobium</taxon>
    </lineage>
</organism>
<sequence length="296" mass="33036">MAPEEGAEPQASPKRQRRRTPCGLTLMAAGPLERRHKRTGMVLNRDRWKQLSVAIRSDTNARNPLLLMSGASPLIRLRLSPPTCRAQDRQLSLVPPPLTPIAAGGGHGRRDSRAARCITDVNRSAMTDSGNSLDGELLNSQDPIMDAQADFTLLYQIDPSRNLARFYRLSIQPTLFGGSSLVRNWGRIGTDGRLKVDLFDTPSEAANACERMADCKLRRGYRMSGNCPPREGSLRRKVRRLLPEASWNRQRRRNRARSARPHALTSCSRLRRLPQIYCSDGTGEVGVSEQIRNAMS</sequence>
<accession>A0A7Z0E125</accession>
<dbReference type="SUPFAM" id="SSF142921">
    <property type="entry name" value="WGR domain-like"/>
    <property type="match status" value="1"/>
</dbReference>
<dbReference type="Proteomes" id="UP000535276">
    <property type="component" value="Unassembled WGS sequence"/>
</dbReference>
<reference evidence="3 4" key="1">
    <citation type="submission" date="2020-07" db="EMBL/GenBank/DDBJ databases">
        <title>Genomic Encyclopedia of Type Strains, Phase IV (KMG-V): Genome sequencing to study the core and pangenomes of soil and plant-associated prokaryotes.</title>
        <authorList>
            <person name="Whitman W."/>
        </authorList>
    </citation>
    <scope>NUCLEOTIDE SEQUENCE [LARGE SCALE GENOMIC DNA]</scope>
    <source>
        <strain evidence="3 4">SEMIA 4052</strain>
    </source>
</reference>